<dbReference type="CDD" id="cd14660">
    <property type="entry name" value="E2F_DD"/>
    <property type="match status" value="1"/>
</dbReference>
<keyword evidence="3 6" id="KW-0238">DNA-binding</keyword>
<organism evidence="9 10">
    <name type="scientific">Lithospermum erythrorhizon</name>
    <name type="common">Purple gromwell</name>
    <name type="synonym">Lithospermum officinale var. erythrorhizon</name>
    <dbReference type="NCBI Taxonomy" id="34254"/>
    <lineage>
        <taxon>Eukaryota</taxon>
        <taxon>Viridiplantae</taxon>
        <taxon>Streptophyta</taxon>
        <taxon>Embryophyta</taxon>
        <taxon>Tracheophyta</taxon>
        <taxon>Spermatophyta</taxon>
        <taxon>Magnoliopsida</taxon>
        <taxon>eudicotyledons</taxon>
        <taxon>Gunneridae</taxon>
        <taxon>Pentapetalae</taxon>
        <taxon>asterids</taxon>
        <taxon>lamiids</taxon>
        <taxon>Boraginales</taxon>
        <taxon>Boraginaceae</taxon>
        <taxon>Boraginoideae</taxon>
        <taxon>Lithospermeae</taxon>
        <taxon>Lithospermum</taxon>
    </lineage>
</organism>
<dbReference type="InterPro" id="IPR032198">
    <property type="entry name" value="E2F_CC-MB"/>
</dbReference>
<evidence type="ECO:0000256" key="3">
    <source>
        <dbReference type="ARBA" id="ARBA00023125"/>
    </source>
</evidence>
<evidence type="ECO:0000256" key="6">
    <source>
        <dbReference type="RuleBase" id="RU003796"/>
    </source>
</evidence>
<evidence type="ECO:0000313" key="10">
    <source>
        <dbReference type="Proteomes" id="UP001454036"/>
    </source>
</evidence>
<feature type="domain" description="E2F/DP family winged-helix DNA-binding" evidence="8">
    <location>
        <begin position="183"/>
        <end position="248"/>
    </location>
</feature>
<dbReference type="Pfam" id="PF16421">
    <property type="entry name" value="E2F_CC-MB"/>
    <property type="match status" value="1"/>
</dbReference>
<name>A0AAV3PK61_LITER</name>
<dbReference type="PANTHER" id="PTHR12081">
    <property type="entry name" value="TRANSCRIPTION FACTOR E2F"/>
    <property type="match status" value="1"/>
</dbReference>
<proteinExistence type="inferred from homology"/>
<evidence type="ECO:0000256" key="7">
    <source>
        <dbReference type="SAM" id="Phobius"/>
    </source>
</evidence>
<dbReference type="GO" id="GO:0000978">
    <property type="term" value="F:RNA polymerase II cis-regulatory region sequence-specific DNA binding"/>
    <property type="evidence" value="ECO:0007669"/>
    <property type="project" value="InterPro"/>
</dbReference>
<evidence type="ECO:0000256" key="5">
    <source>
        <dbReference type="ARBA" id="ARBA00023306"/>
    </source>
</evidence>
<dbReference type="EMBL" id="BAABME010001777">
    <property type="protein sequence ID" value="GAA0151391.1"/>
    <property type="molecule type" value="Genomic_DNA"/>
</dbReference>
<dbReference type="SUPFAM" id="SSF144074">
    <property type="entry name" value="E2F-DP heterodimerization region"/>
    <property type="match status" value="1"/>
</dbReference>
<gene>
    <name evidence="9" type="ORF">LIER_10122</name>
</gene>
<keyword evidence="7" id="KW-1133">Transmembrane helix</keyword>
<dbReference type="Proteomes" id="UP001454036">
    <property type="component" value="Unassembled WGS sequence"/>
</dbReference>
<dbReference type="AlphaFoldDB" id="A0AAV3PK61"/>
<keyword evidence="2 6" id="KW-0805">Transcription regulation</keyword>
<evidence type="ECO:0000259" key="8">
    <source>
        <dbReference type="SMART" id="SM01372"/>
    </source>
</evidence>
<reference evidence="9 10" key="1">
    <citation type="submission" date="2024-01" db="EMBL/GenBank/DDBJ databases">
        <title>The complete chloroplast genome sequence of Lithospermum erythrorhizon: insights into the phylogenetic relationship among Boraginaceae species and the maternal lineages of purple gromwells.</title>
        <authorList>
            <person name="Okada T."/>
            <person name="Watanabe K."/>
        </authorList>
    </citation>
    <scope>NUCLEOTIDE SEQUENCE [LARGE SCALE GENOMIC DNA]</scope>
</reference>
<evidence type="ECO:0000256" key="1">
    <source>
        <dbReference type="ARBA" id="ARBA00010940"/>
    </source>
</evidence>
<dbReference type="SUPFAM" id="SSF46785">
    <property type="entry name" value="Winged helix' DNA-binding domain"/>
    <property type="match status" value="1"/>
</dbReference>
<keyword evidence="7" id="KW-0472">Membrane</keyword>
<keyword evidence="7" id="KW-0812">Transmembrane</keyword>
<dbReference type="InterPro" id="IPR036390">
    <property type="entry name" value="WH_DNA-bd_sf"/>
</dbReference>
<comment type="caution">
    <text evidence="9">The sequence shown here is derived from an EMBL/GenBank/DDBJ whole genome shotgun (WGS) entry which is preliminary data.</text>
</comment>
<feature type="transmembrane region" description="Helical" evidence="7">
    <location>
        <begin position="434"/>
        <end position="456"/>
    </location>
</feature>
<dbReference type="GO" id="GO:0046983">
    <property type="term" value="F:protein dimerization activity"/>
    <property type="evidence" value="ECO:0007669"/>
    <property type="project" value="InterPro"/>
</dbReference>
<sequence length="483" mass="53695">MATSGEELNLNLSLNIGLNNLSLSSSASPSQLPSGMHLENHYPCKNSRLQSLEFPPHKPKNDIGFMNNCSSFDEVVSFRNNNEFGGLKNKNGVTDSQIAPHLLQPMTFLQKNQSSVIDAKHSANGTSHILGTSKAVNRSLLPTVSSPGASFQRKNKRTKLGKSVNPVIDADPPGSPGSLINCRYDSSLGLLTKKFIRLVHETKDGTLDLNAAADVLEVQKRRIYDITNVLEGIGLIEKTTKNHIRWVESGWGGPQELKQQVKQLKGEIEHLCVEECQLDDSIREKLEQIRTLECDKTFQKNLYLSEEDIMSLPGFQNQTIIAIQAPHASSIEVPDPDDQGLHIKGKQCRLIVRSTTGPIDLYLLSKSEGHTDDINIRHARTPDSFPKHGCQKAESMELPQLHSNTSSKAFECHKIMPLDAGVSHAFLKVAMFKYGLVSGIIVLYLRAIFLLTFFFIKQANADYWLQSDEQVSVTSLWSADYDF</sequence>
<accession>A0AAV3PK61</accession>
<keyword evidence="10" id="KW-1185">Reference proteome</keyword>
<keyword evidence="6" id="KW-0539">Nucleus</keyword>
<comment type="similarity">
    <text evidence="1 6">Belongs to the E2F/DP family.</text>
</comment>
<dbReference type="InterPro" id="IPR015633">
    <property type="entry name" value="E2F"/>
</dbReference>
<protein>
    <submittedName>
        <fullName evidence="9">General transcription factor</fullName>
    </submittedName>
</protein>
<evidence type="ECO:0000313" key="9">
    <source>
        <dbReference type="EMBL" id="GAA0151391.1"/>
    </source>
</evidence>
<dbReference type="InterPro" id="IPR037241">
    <property type="entry name" value="E2F-DP_heterodim"/>
</dbReference>
<dbReference type="FunFam" id="1.10.10.10:FF:000008">
    <property type="entry name" value="E2F transcription factor 1"/>
    <property type="match status" value="1"/>
</dbReference>
<dbReference type="Gene3D" id="1.10.10.10">
    <property type="entry name" value="Winged helix-like DNA-binding domain superfamily/Winged helix DNA-binding domain"/>
    <property type="match status" value="1"/>
</dbReference>
<evidence type="ECO:0000256" key="4">
    <source>
        <dbReference type="ARBA" id="ARBA00023163"/>
    </source>
</evidence>
<evidence type="ECO:0000256" key="2">
    <source>
        <dbReference type="ARBA" id="ARBA00023015"/>
    </source>
</evidence>
<comment type="subcellular location">
    <subcellularLocation>
        <location evidence="6">Nucleus</location>
    </subcellularLocation>
</comment>
<dbReference type="InterPro" id="IPR036388">
    <property type="entry name" value="WH-like_DNA-bd_sf"/>
</dbReference>
<keyword evidence="4 6" id="KW-0804">Transcription</keyword>
<dbReference type="PANTHER" id="PTHR12081:SF51">
    <property type="entry name" value="TRANSCRIPTION FACTOR E2FC"/>
    <property type="match status" value="1"/>
</dbReference>
<dbReference type="GO" id="GO:0090575">
    <property type="term" value="C:RNA polymerase II transcription regulator complex"/>
    <property type="evidence" value="ECO:0007669"/>
    <property type="project" value="TreeGrafter"/>
</dbReference>
<dbReference type="GO" id="GO:0000981">
    <property type="term" value="F:DNA-binding transcription factor activity, RNA polymerase II-specific"/>
    <property type="evidence" value="ECO:0007669"/>
    <property type="project" value="TreeGrafter"/>
</dbReference>
<dbReference type="Pfam" id="PF02319">
    <property type="entry name" value="WHD_E2F_TDP"/>
    <property type="match status" value="1"/>
</dbReference>
<dbReference type="SMART" id="SM01372">
    <property type="entry name" value="E2F_TDP"/>
    <property type="match status" value="1"/>
</dbReference>
<dbReference type="Gene3D" id="6.10.250.540">
    <property type="match status" value="1"/>
</dbReference>
<keyword evidence="5" id="KW-0131">Cell cycle</keyword>
<dbReference type="InterPro" id="IPR003316">
    <property type="entry name" value="E2F_WHTH_DNA-bd_dom"/>
</dbReference>